<reference evidence="1" key="1">
    <citation type="journal article" date="2019" name="Sci. Rep.">
        <title>Draft genome of Tanacetum cinerariifolium, the natural source of mosquito coil.</title>
        <authorList>
            <person name="Yamashiro T."/>
            <person name="Shiraishi A."/>
            <person name="Satake H."/>
            <person name="Nakayama K."/>
        </authorList>
    </citation>
    <scope>NUCLEOTIDE SEQUENCE</scope>
</reference>
<protein>
    <submittedName>
        <fullName evidence="1">Uncharacterized protein</fullName>
    </submittedName>
</protein>
<dbReference type="EMBL" id="BKCJ010007468">
    <property type="protein sequence ID" value="GEU77415.1"/>
    <property type="molecule type" value="Genomic_DNA"/>
</dbReference>
<organism evidence="1">
    <name type="scientific">Tanacetum cinerariifolium</name>
    <name type="common">Dalmatian daisy</name>
    <name type="synonym">Chrysanthemum cinerariifolium</name>
    <dbReference type="NCBI Taxonomy" id="118510"/>
    <lineage>
        <taxon>Eukaryota</taxon>
        <taxon>Viridiplantae</taxon>
        <taxon>Streptophyta</taxon>
        <taxon>Embryophyta</taxon>
        <taxon>Tracheophyta</taxon>
        <taxon>Spermatophyta</taxon>
        <taxon>Magnoliopsida</taxon>
        <taxon>eudicotyledons</taxon>
        <taxon>Gunneridae</taxon>
        <taxon>Pentapetalae</taxon>
        <taxon>asterids</taxon>
        <taxon>campanulids</taxon>
        <taxon>Asterales</taxon>
        <taxon>Asteraceae</taxon>
        <taxon>Asteroideae</taxon>
        <taxon>Anthemideae</taxon>
        <taxon>Anthemidinae</taxon>
        <taxon>Tanacetum</taxon>
    </lineage>
</organism>
<gene>
    <name evidence="1" type="ORF">Tci_049393</name>
</gene>
<accession>A0A6L2MYH2</accession>
<dbReference type="AlphaFoldDB" id="A0A6L2MYH2"/>
<comment type="caution">
    <text evidence="1">The sequence shown here is derived from an EMBL/GenBank/DDBJ whole genome shotgun (WGS) entry which is preliminary data.</text>
</comment>
<proteinExistence type="predicted"/>
<name>A0A6L2MYH2_TANCI</name>
<sequence>MLKIHKSIHPLSGSSTSFSSDCFPSLASFEISDSLLEEFADELAHVDSIPSEKDDDLFDLDDNNEEWKKLLYGDNFNNTHSENEKDKGLKIESLIDDMDDDLFDLKSDNDEWKKWLYGDHFNDTYSEKDNIKDSKIKILIDELEFLESNVLPSQLLTSDSTLPEESSESSEIATLFSPPFENEDKVFNPCILILGGTQIFNNESKDKDLNVNTSSEAFLILEERNFLSISSDQELFFPLELSVTETLLSFSSEEKTKFSIPGYSLQKEFTLSL</sequence>
<evidence type="ECO:0000313" key="1">
    <source>
        <dbReference type="EMBL" id="GEU77415.1"/>
    </source>
</evidence>